<protein>
    <submittedName>
        <fullName evidence="1">Uncharacterized protein</fullName>
    </submittedName>
</protein>
<organism evidence="1 2">
    <name type="scientific">Saccharothrix mutabilis subsp. mutabilis</name>
    <dbReference type="NCBI Taxonomy" id="66855"/>
    <lineage>
        <taxon>Bacteria</taxon>
        <taxon>Bacillati</taxon>
        <taxon>Actinomycetota</taxon>
        <taxon>Actinomycetes</taxon>
        <taxon>Pseudonocardiales</taxon>
        <taxon>Pseudonocardiaceae</taxon>
        <taxon>Saccharothrix</taxon>
    </lineage>
</organism>
<proteinExistence type="predicted"/>
<sequence>MTTFDVNDEIVERELGRFWLAPGERLLLGLPPIEAHVAARIGADVVVPFRAVGAVPLLELGKEHWPLPTEHVTANPDVDWVDDPSVGYFVLARQVSDAAVRLADHFAHSRGLARLAVSDRRVAVVYPTKLLLREPQTVFTTHAEIPAAQVARLDSVFVGNSLGVPPVVRLSFVDGSVLHLRDAFAGGKVRRALERAVSHGAPPARGPAAW</sequence>
<accession>A0ABN0TYF0</accession>
<reference evidence="1 2" key="1">
    <citation type="journal article" date="2019" name="Int. J. Syst. Evol. Microbiol.">
        <title>The Global Catalogue of Microorganisms (GCM) 10K type strain sequencing project: providing services to taxonomists for standard genome sequencing and annotation.</title>
        <authorList>
            <consortium name="The Broad Institute Genomics Platform"/>
            <consortium name="The Broad Institute Genome Sequencing Center for Infectious Disease"/>
            <person name="Wu L."/>
            <person name="Ma J."/>
        </authorList>
    </citation>
    <scope>NUCLEOTIDE SEQUENCE [LARGE SCALE GENOMIC DNA]</scope>
    <source>
        <strain evidence="1 2">JCM 3380</strain>
    </source>
</reference>
<evidence type="ECO:0000313" key="2">
    <source>
        <dbReference type="Proteomes" id="UP001500416"/>
    </source>
</evidence>
<dbReference type="RefSeq" id="WP_343934891.1">
    <property type="nucleotide sequence ID" value="NZ_BAAABU010000006.1"/>
</dbReference>
<dbReference type="Proteomes" id="UP001500416">
    <property type="component" value="Unassembled WGS sequence"/>
</dbReference>
<keyword evidence="2" id="KW-1185">Reference proteome</keyword>
<comment type="caution">
    <text evidence="1">The sequence shown here is derived from an EMBL/GenBank/DDBJ whole genome shotgun (WGS) entry which is preliminary data.</text>
</comment>
<name>A0ABN0TYF0_9PSEU</name>
<dbReference type="EMBL" id="BAAABU010000006">
    <property type="protein sequence ID" value="GAA0233178.1"/>
    <property type="molecule type" value="Genomic_DNA"/>
</dbReference>
<evidence type="ECO:0000313" key="1">
    <source>
        <dbReference type="EMBL" id="GAA0233178.1"/>
    </source>
</evidence>
<gene>
    <name evidence="1" type="ORF">GCM10010492_35020</name>
</gene>